<dbReference type="PROSITE" id="PS51677">
    <property type="entry name" value="NODB"/>
    <property type="match status" value="1"/>
</dbReference>
<dbReference type="CDD" id="cd10917">
    <property type="entry name" value="CE4_NodB_like_6s_7s"/>
    <property type="match status" value="1"/>
</dbReference>
<dbReference type="PROSITE" id="PS51257">
    <property type="entry name" value="PROKAR_LIPOPROTEIN"/>
    <property type="match status" value="1"/>
</dbReference>
<gene>
    <name evidence="2" type="ORF">I7X43_06515</name>
</gene>
<comment type="caution">
    <text evidence="2">The sequence shown here is derived from an EMBL/GenBank/DDBJ whole genome shotgun (WGS) entry which is preliminary data.</text>
</comment>
<accession>A0A931IUQ1</accession>
<dbReference type="EMBL" id="JAEDAL010000002">
    <property type="protein sequence ID" value="MBH9552504.1"/>
    <property type="molecule type" value="Genomic_DNA"/>
</dbReference>
<keyword evidence="3" id="KW-1185">Reference proteome</keyword>
<dbReference type="InterPro" id="IPR002509">
    <property type="entry name" value="NODB_dom"/>
</dbReference>
<dbReference type="Proteomes" id="UP000620139">
    <property type="component" value="Unassembled WGS sequence"/>
</dbReference>
<proteinExistence type="predicted"/>
<dbReference type="Gene3D" id="3.20.20.370">
    <property type="entry name" value="Glycoside hydrolase/deacetylase"/>
    <property type="match status" value="1"/>
</dbReference>
<dbReference type="Pfam" id="PF01522">
    <property type="entry name" value="Polysacc_deac_1"/>
    <property type="match status" value="1"/>
</dbReference>
<dbReference type="InterPro" id="IPR050248">
    <property type="entry name" value="Polysacc_deacetylase_ArnD"/>
</dbReference>
<feature type="domain" description="NodB homology" evidence="1">
    <location>
        <begin position="23"/>
        <end position="239"/>
    </location>
</feature>
<dbReference type="GO" id="GO:0005975">
    <property type="term" value="P:carbohydrate metabolic process"/>
    <property type="evidence" value="ECO:0007669"/>
    <property type="project" value="InterPro"/>
</dbReference>
<dbReference type="SUPFAM" id="SSF88713">
    <property type="entry name" value="Glycoside hydrolase/deacetylase"/>
    <property type="match status" value="1"/>
</dbReference>
<dbReference type="GO" id="GO:0016810">
    <property type="term" value="F:hydrolase activity, acting on carbon-nitrogen (but not peptide) bonds"/>
    <property type="evidence" value="ECO:0007669"/>
    <property type="project" value="InterPro"/>
</dbReference>
<name>A0A931IUQ1_9BURK</name>
<evidence type="ECO:0000259" key="1">
    <source>
        <dbReference type="PROSITE" id="PS51677"/>
    </source>
</evidence>
<dbReference type="AlphaFoldDB" id="A0A931IUQ1"/>
<dbReference type="PANTHER" id="PTHR10587">
    <property type="entry name" value="GLYCOSYL TRANSFERASE-RELATED"/>
    <property type="match status" value="1"/>
</dbReference>
<dbReference type="RefSeq" id="WP_198100108.1">
    <property type="nucleotide sequence ID" value="NZ_JAEDAL010000002.1"/>
</dbReference>
<protein>
    <submittedName>
        <fullName evidence="2">Polysaccharide deacetylase family protein</fullName>
    </submittedName>
</protein>
<reference evidence="2" key="1">
    <citation type="submission" date="2020-12" db="EMBL/GenBank/DDBJ databases">
        <title>The genome sequence of Inhella sp. 4Y17.</title>
        <authorList>
            <person name="Liu Y."/>
        </authorList>
    </citation>
    <scope>NUCLEOTIDE SEQUENCE</scope>
    <source>
        <strain evidence="2">4Y10</strain>
    </source>
</reference>
<evidence type="ECO:0000313" key="3">
    <source>
        <dbReference type="Proteomes" id="UP000620139"/>
    </source>
</evidence>
<organism evidence="2 3">
    <name type="scientific">Inhella gelatinilytica</name>
    <dbReference type="NCBI Taxonomy" id="2795030"/>
    <lineage>
        <taxon>Bacteria</taxon>
        <taxon>Pseudomonadati</taxon>
        <taxon>Pseudomonadota</taxon>
        <taxon>Betaproteobacteria</taxon>
        <taxon>Burkholderiales</taxon>
        <taxon>Sphaerotilaceae</taxon>
        <taxon>Inhella</taxon>
    </lineage>
</organism>
<sequence>MRARAAALLVSTAGTAAVAGCDRPIYLSFDTGHMGIAEAVVAVLDRHEVPATFFLAAEPTQTGGHSLDEHWMPFWRRLAQQGRHDFGSHTWEHAIWERDLPNGAMRFRLQAGVQAPRWATWDGAGYCTDLQRVADRFRAHTGQPLAPVFRAPWGLTSPRLLHQAAGCGWTHVPWTRALGDDWASSRATNAELLRQAIERMKPGDIVLAHLGIWSRQPPLLPEALEPLIRGLKARGFCFAALRDHPQYRTVLRR</sequence>
<dbReference type="InterPro" id="IPR011330">
    <property type="entry name" value="Glyco_hydro/deAcase_b/a-brl"/>
</dbReference>
<evidence type="ECO:0000313" key="2">
    <source>
        <dbReference type="EMBL" id="MBH9552504.1"/>
    </source>
</evidence>